<dbReference type="InterPro" id="IPR036866">
    <property type="entry name" value="RibonucZ/Hydroxyglut_hydro"/>
</dbReference>
<dbReference type="PANTHER" id="PTHR46018">
    <property type="entry name" value="ZINC PHOSPHODIESTERASE ELAC PROTEIN 1"/>
    <property type="match status" value="1"/>
</dbReference>
<gene>
    <name evidence="1" type="ORF">Ctob_010930</name>
</gene>
<evidence type="ECO:0000313" key="1">
    <source>
        <dbReference type="EMBL" id="KOO24600.1"/>
    </source>
</evidence>
<reference evidence="2" key="1">
    <citation type="journal article" date="2015" name="PLoS Genet.">
        <title>Genome Sequence and Transcriptome Analyses of Chrysochromulina tobin: Metabolic Tools for Enhanced Algal Fitness in the Prominent Order Prymnesiales (Haptophyceae).</title>
        <authorList>
            <person name="Hovde B.T."/>
            <person name="Deodato C.R."/>
            <person name="Hunsperger H.M."/>
            <person name="Ryken S.A."/>
            <person name="Yost W."/>
            <person name="Jha R.K."/>
            <person name="Patterson J."/>
            <person name="Monnat R.J. Jr."/>
            <person name="Barlow S.B."/>
            <person name="Starkenburg S.R."/>
            <person name="Cattolico R.A."/>
        </authorList>
    </citation>
    <scope>NUCLEOTIDE SEQUENCE</scope>
    <source>
        <strain evidence="2">CCMP291</strain>
    </source>
</reference>
<dbReference type="Proteomes" id="UP000037460">
    <property type="component" value="Unassembled WGS sequence"/>
</dbReference>
<comment type="caution">
    <text evidence="1">The sequence shown here is derived from an EMBL/GenBank/DDBJ whole genome shotgun (WGS) entry which is preliminary data.</text>
</comment>
<dbReference type="Gene3D" id="3.60.15.10">
    <property type="entry name" value="Ribonuclease Z/Hydroxyacylglutathione hydrolase-like"/>
    <property type="match status" value="1"/>
</dbReference>
<dbReference type="SUPFAM" id="SSF56281">
    <property type="entry name" value="Metallo-hydrolase/oxidoreductase"/>
    <property type="match status" value="1"/>
</dbReference>
<name>A0A0M0JDQ4_9EUKA</name>
<dbReference type="PANTHER" id="PTHR46018:SF2">
    <property type="entry name" value="ZINC PHOSPHODIESTERASE ELAC PROTEIN 1"/>
    <property type="match status" value="1"/>
</dbReference>
<dbReference type="AlphaFoldDB" id="A0A0M0JDQ4"/>
<dbReference type="EMBL" id="JWZX01003075">
    <property type="protein sequence ID" value="KOO24600.1"/>
    <property type="molecule type" value="Genomic_DNA"/>
</dbReference>
<dbReference type="GO" id="GO:0042781">
    <property type="term" value="F:3'-tRNA processing endoribonuclease activity"/>
    <property type="evidence" value="ECO:0007669"/>
    <property type="project" value="TreeGrafter"/>
</dbReference>
<protein>
    <submittedName>
        <fullName evidence="1">Zinc phosphodiesterase elac protein 1</fullName>
    </submittedName>
</protein>
<accession>A0A0M0JDQ4</accession>
<sequence length="130" mass="14119">MEVSILGSGACFPSPARGASCTALRVRDSYWLFDVGEGTQVQLQRCWVRPSKIDKIFITHAHGDHAFGLPGLLCLIANGRPKNAPPLEIYGPHGLRAFIRVSLSFTGTRKLPAYVVHELHQVPPSSSIAS</sequence>
<proteinExistence type="predicted"/>
<dbReference type="Pfam" id="PF23023">
    <property type="entry name" value="Anti-Pycsar_Apyc1"/>
    <property type="match status" value="1"/>
</dbReference>
<dbReference type="OrthoDB" id="527344at2759"/>
<organism evidence="1 2">
    <name type="scientific">Chrysochromulina tobinii</name>
    <dbReference type="NCBI Taxonomy" id="1460289"/>
    <lineage>
        <taxon>Eukaryota</taxon>
        <taxon>Haptista</taxon>
        <taxon>Haptophyta</taxon>
        <taxon>Prymnesiophyceae</taxon>
        <taxon>Prymnesiales</taxon>
        <taxon>Chrysochromulinaceae</taxon>
        <taxon>Chrysochromulina</taxon>
    </lineage>
</organism>
<keyword evidence="2" id="KW-1185">Reference proteome</keyword>
<dbReference type="GO" id="GO:0005634">
    <property type="term" value="C:nucleus"/>
    <property type="evidence" value="ECO:0007669"/>
    <property type="project" value="TreeGrafter"/>
</dbReference>
<evidence type="ECO:0000313" key="2">
    <source>
        <dbReference type="Proteomes" id="UP000037460"/>
    </source>
</evidence>